<feature type="region of interest" description="Disordered" evidence="1">
    <location>
        <begin position="50"/>
        <end position="99"/>
    </location>
</feature>
<feature type="region of interest" description="Disordered" evidence="1">
    <location>
        <begin position="224"/>
        <end position="269"/>
    </location>
</feature>
<feature type="compositionally biased region" description="Basic and acidic residues" evidence="1">
    <location>
        <begin position="238"/>
        <end position="251"/>
    </location>
</feature>
<feature type="compositionally biased region" description="Low complexity" evidence="1">
    <location>
        <begin position="52"/>
        <end position="65"/>
    </location>
</feature>
<evidence type="ECO:0000313" key="3">
    <source>
        <dbReference type="Proteomes" id="UP000604825"/>
    </source>
</evidence>
<feature type="region of interest" description="Disordered" evidence="1">
    <location>
        <begin position="1"/>
        <end position="25"/>
    </location>
</feature>
<proteinExistence type="predicted"/>
<evidence type="ECO:0000313" key="2">
    <source>
        <dbReference type="EMBL" id="CAD6212999.1"/>
    </source>
</evidence>
<evidence type="ECO:0000256" key="1">
    <source>
        <dbReference type="SAM" id="MobiDB-lite"/>
    </source>
</evidence>
<organism evidence="2 3">
    <name type="scientific">Miscanthus lutarioriparius</name>
    <dbReference type="NCBI Taxonomy" id="422564"/>
    <lineage>
        <taxon>Eukaryota</taxon>
        <taxon>Viridiplantae</taxon>
        <taxon>Streptophyta</taxon>
        <taxon>Embryophyta</taxon>
        <taxon>Tracheophyta</taxon>
        <taxon>Spermatophyta</taxon>
        <taxon>Magnoliopsida</taxon>
        <taxon>Liliopsida</taxon>
        <taxon>Poales</taxon>
        <taxon>Poaceae</taxon>
        <taxon>PACMAD clade</taxon>
        <taxon>Panicoideae</taxon>
        <taxon>Andropogonodae</taxon>
        <taxon>Andropogoneae</taxon>
        <taxon>Saccharinae</taxon>
        <taxon>Miscanthus</taxon>
    </lineage>
</organism>
<keyword evidence="3" id="KW-1185">Reference proteome</keyword>
<reference evidence="2" key="1">
    <citation type="submission" date="2020-10" db="EMBL/GenBank/DDBJ databases">
        <authorList>
            <person name="Han B."/>
            <person name="Lu T."/>
            <person name="Zhao Q."/>
            <person name="Huang X."/>
            <person name="Zhao Y."/>
        </authorList>
    </citation>
    <scope>NUCLEOTIDE SEQUENCE</scope>
</reference>
<dbReference type="Proteomes" id="UP000604825">
    <property type="component" value="Unassembled WGS sequence"/>
</dbReference>
<name>A0A811MY88_9POAL</name>
<accession>A0A811MY88</accession>
<feature type="compositionally biased region" description="Polar residues" evidence="1">
    <location>
        <begin position="224"/>
        <end position="237"/>
    </location>
</feature>
<feature type="compositionally biased region" description="Basic residues" evidence="1">
    <location>
        <begin position="259"/>
        <end position="269"/>
    </location>
</feature>
<sequence length="269" mass="30443">MELEGEDAEDEILEDNSSMILQDDNEKTQLPDEWIYDLQLKNQSFLVKNTDSNSHSSVVSQQVNQGPHCEASQPTEKMDENGGDIAWTQPTAEDKEKYRSDSYLEKTKKVNKKQQWGPVIPSRRSSRLIHNGKTVLENAQDFKREWNLEDNAGISKNPFKSHVVSKKLLIYVAKDIGIGIEDGNPILDKMVDLDSIRIADMQAKCSHYGCSRQTLDTGLCSQAQLEKTDSGTSTPQKNDQDGKPDQVKDDQELGWSKVGPRKKNKKKYK</sequence>
<gene>
    <name evidence="2" type="ORF">NCGR_LOCUS8714</name>
</gene>
<protein>
    <submittedName>
        <fullName evidence="2">Uncharacterized protein</fullName>
    </submittedName>
</protein>
<feature type="compositionally biased region" description="Acidic residues" evidence="1">
    <location>
        <begin position="1"/>
        <end position="14"/>
    </location>
</feature>
<comment type="caution">
    <text evidence="2">The sequence shown here is derived from an EMBL/GenBank/DDBJ whole genome shotgun (WGS) entry which is preliminary data.</text>
</comment>
<dbReference type="AlphaFoldDB" id="A0A811MY88"/>
<dbReference type="EMBL" id="CAJGYO010000002">
    <property type="protein sequence ID" value="CAD6212999.1"/>
    <property type="molecule type" value="Genomic_DNA"/>
</dbReference>